<evidence type="ECO:0000256" key="1">
    <source>
        <dbReference type="ARBA" id="ARBA00005254"/>
    </source>
</evidence>
<proteinExistence type="inferred from homology"/>
<dbReference type="GO" id="GO:0003824">
    <property type="term" value="F:catalytic activity"/>
    <property type="evidence" value="ECO:0007669"/>
    <property type="project" value="InterPro"/>
</dbReference>
<organism evidence="3 4">
    <name type="scientific">SAR86 cluster bacterium</name>
    <dbReference type="NCBI Taxonomy" id="2030880"/>
    <lineage>
        <taxon>Bacteria</taxon>
        <taxon>Pseudomonadati</taxon>
        <taxon>Pseudomonadota</taxon>
        <taxon>Gammaproteobacteria</taxon>
        <taxon>SAR86 cluster</taxon>
    </lineage>
</organism>
<dbReference type="Pfam" id="PF00378">
    <property type="entry name" value="ECH_1"/>
    <property type="match status" value="1"/>
</dbReference>
<dbReference type="Gene3D" id="1.10.12.10">
    <property type="entry name" value="Lyase 2-enoyl-coa Hydratase, Chain A, domain 2"/>
    <property type="match status" value="1"/>
</dbReference>
<dbReference type="Gene3D" id="3.90.226.10">
    <property type="entry name" value="2-enoyl-CoA Hydratase, Chain A, domain 1"/>
    <property type="match status" value="1"/>
</dbReference>
<name>A0A973AB99_9GAMM</name>
<dbReference type="CDD" id="cd06558">
    <property type="entry name" value="crotonase-like"/>
    <property type="match status" value="1"/>
</dbReference>
<dbReference type="InterPro" id="IPR001753">
    <property type="entry name" value="Enoyl-CoA_hydra/iso"/>
</dbReference>
<dbReference type="SUPFAM" id="SSF52096">
    <property type="entry name" value="ClpP/crotonase"/>
    <property type="match status" value="1"/>
</dbReference>
<dbReference type="PANTHER" id="PTHR43459">
    <property type="entry name" value="ENOYL-COA HYDRATASE"/>
    <property type="match status" value="1"/>
</dbReference>
<comment type="caution">
    <text evidence="3">The sequence shown here is derived from an EMBL/GenBank/DDBJ whole genome shotgun (WGS) entry which is preliminary data.</text>
</comment>
<dbReference type="AlphaFoldDB" id="A0A973AB99"/>
<accession>A0A973AB99</accession>
<dbReference type="InterPro" id="IPR014748">
    <property type="entry name" value="Enoyl-CoA_hydra_C"/>
</dbReference>
<dbReference type="Proteomes" id="UP000754644">
    <property type="component" value="Unassembled WGS sequence"/>
</dbReference>
<evidence type="ECO:0000313" key="3">
    <source>
        <dbReference type="EMBL" id="NQV66541.1"/>
    </source>
</evidence>
<dbReference type="EMBL" id="JABMOJ010000536">
    <property type="protein sequence ID" value="NQV66541.1"/>
    <property type="molecule type" value="Genomic_DNA"/>
</dbReference>
<dbReference type="PANTHER" id="PTHR43459:SF1">
    <property type="entry name" value="EG:BACN32G11.4 PROTEIN"/>
    <property type="match status" value="1"/>
</dbReference>
<comment type="similarity">
    <text evidence="1 2">Belongs to the enoyl-CoA hydratase/isomerase family.</text>
</comment>
<dbReference type="InterPro" id="IPR029045">
    <property type="entry name" value="ClpP/crotonase-like_dom_sf"/>
</dbReference>
<protein>
    <submittedName>
        <fullName evidence="3">Enoyl-CoA hydratase/isomerase family protein</fullName>
    </submittedName>
</protein>
<dbReference type="PROSITE" id="PS00166">
    <property type="entry name" value="ENOYL_COA_HYDRATASE"/>
    <property type="match status" value="1"/>
</dbReference>
<dbReference type="InterPro" id="IPR018376">
    <property type="entry name" value="Enoyl-CoA_hyd/isom_CS"/>
</dbReference>
<sequence>MTESVITELDDGVLTVTLNEPETMNSLTLEIRDGLTAAVQRASDDEDVRVMLLTGTGRAFCAGAAVGSLAGGNSNTARPSRKQQLDNLGGSARNVAAFANCDVPIIAAINGAAVGAGFGIAVSCDIRLLGESARMGSIFIKRGLASDYGVAYWLPRIVGTGRAMEIMYGGELLNAEQCLSIGLANKVYPDDQLMLEAKKYARMIADGPPLAYTILRRMTGKAQDMTITEFAEYEWANQKLLLTTKDVKEGFTSFIERRPAKFTGE</sequence>
<evidence type="ECO:0000313" key="4">
    <source>
        <dbReference type="Proteomes" id="UP000754644"/>
    </source>
</evidence>
<gene>
    <name evidence="3" type="ORF">HQ497_14365</name>
</gene>
<reference evidence="3" key="1">
    <citation type="submission" date="2020-05" db="EMBL/GenBank/DDBJ databases">
        <title>Sulfur intermediates as new biogeochemical hubs in an aquatic model microbial ecosystem.</title>
        <authorList>
            <person name="Vigneron A."/>
        </authorList>
    </citation>
    <scope>NUCLEOTIDE SEQUENCE</scope>
    <source>
        <strain evidence="3">Bin.250</strain>
    </source>
</reference>
<evidence type="ECO:0000256" key="2">
    <source>
        <dbReference type="RuleBase" id="RU003707"/>
    </source>
</evidence>